<gene>
    <name evidence="2" type="ORF">GCM10007320_29300</name>
</gene>
<keyword evidence="3" id="KW-1185">Reference proteome</keyword>
<protein>
    <submittedName>
        <fullName evidence="2">Uncharacterized protein</fullName>
    </submittedName>
</protein>
<comment type="caution">
    <text evidence="2">The sequence shown here is derived from an EMBL/GenBank/DDBJ whole genome shotgun (WGS) entry which is preliminary data.</text>
</comment>
<evidence type="ECO:0000256" key="1">
    <source>
        <dbReference type="SAM" id="MobiDB-lite"/>
    </source>
</evidence>
<feature type="compositionally biased region" description="Basic and acidic residues" evidence="1">
    <location>
        <begin position="106"/>
        <end position="117"/>
    </location>
</feature>
<accession>A0ABQ3G289</accession>
<evidence type="ECO:0000313" key="3">
    <source>
        <dbReference type="Proteomes" id="UP000626210"/>
    </source>
</evidence>
<reference evidence="3" key="1">
    <citation type="journal article" date="2019" name="Int. J. Syst. Evol. Microbiol.">
        <title>The Global Catalogue of Microorganisms (GCM) 10K type strain sequencing project: providing services to taxonomists for standard genome sequencing and annotation.</title>
        <authorList>
            <consortium name="The Broad Institute Genomics Platform"/>
            <consortium name="The Broad Institute Genome Sequencing Center for Infectious Disease"/>
            <person name="Wu L."/>
            <person name="Ma J."/>
        </authorList>
    </citation>
    <scope>NUCLEOTIDE SEQUENCE [LARGE SCALE GENOMIC DNA]</scope>
    <source>
        <strain evidence="3">KCTC 23314</strain>
    </source>
</reference>
<feature type="region of interest" description="Disordered" evidence="1">
    <location>
        <begin position="1"/>
        <end position="24"/>
    </location>
</feature>
<dbReference type="Proteomes" id="UP000626210">
    <property type="component" value="Unassembled WGS sequence"/>
</dbReference>
<organism evidence="2 3">
    <name type="scientific">Pseudorhodoferax aquiterrae</name>
    <dbReference type="NCBI Taxonomy" id="747304"/>
    <lineage>
        <taxon>Bacteria</taxon>
        <taxon>Pseudomonadati</taxon>
        <taxon>Pseudomonadota</taxon>
        <taxon>Betaproteobacteria</taxon>
        <taxon>Burkholderiales</taxon>
        <taxon>Comamonadaceae</taxon>
    </lineage>
</organism>
<feature type="region of interest" description="Disordered" evidence="1">
    <location>
        <begin position="96"/>
        <end position="117"/>
    </location>
</feature>
<proteinExistence type="predicted"/>
<dbReference type="EMBL" id="BMYK01000007">
    <property type="protein sequence ID" value="GHC84632.1"/>
    <property type="molecule type" value="Genomic_DNA"/>
</dbReference>
<name>A0ABQ3G289_9BURK</name>
<sequence length="117" mass="12060">MPASASIQASAPVRASQQGLSPSRSRLSPIRMVCISRMAASVAGFPCAAGVLAQSCFAAAVAMAAPPVGAGPRDVHDLESSFSLFAVRAPVPRLSCLGTAQRGRRPPTDNETRQETP</sequence>
<evidence type="ECO:0000313" key="2">
    <source>
        <dbReference type="EMBL" id="GHC84632.1"/>
    </source>
</evidence>